<dbReference type="GO" id="GO:0015171">
    <property type="term" value="F:amino acid transmembrane transporter activity"/>
    <property type="evidence" value="ECO:0007669"/>
    <property type="project" value="TreeGrafter"/>
</dbReference>
<evidence type="ECO:0000256" key="6">
    <source>
        <dbReference type="SAM" id="Phobius"/>
    </source>
</evidence>
<dbReference type="OrthoDB" id="5638726at2"/>
<comment type="caution">
    <text evidence="7">The sequence shown here is derived from an EMBL/GenBank/DDBJ whole genome shotgun (WGS) entry which is preliminary data.</text>
</comment>
<reference evidence="7 8" key="1">
    <citation type="submission" date="2016-04" db="EMBL/GenBank/DDBJ databases">
        <title>Draft genome sequence of Janthinobacterium psychrotolerans sp. nov., isolated from freshwater sediments in Denmark.</title>
        <authorList>
            <person name="Gong X."/>
            <person name="Skrivergaard S."/>
            <person name="Korsgaard B.S."/>
            <person name="Schreiber L."/>
            <person name="Marshall I.P."/>
            <person name="Finster K."/>
            <person name="Schramm A."/>
        </authorList>
    </citation>
    <scope>NUCLEOTIDE SEQUENCE [LARGE SCALE GENOMIC DNA]</scope>
    <source>
        <strain evidence="7 8">S3-2</strain>
    </source>
</reference>
<dbReference type="Proteomes" id="UP000092713">
    <property type="component" value="Unassembled WGS sequence"/>
</dbReference>
<comment type="subcellular location">
    <subcellularLocation>
        <location evidence="1">Cell membrane</location>
        <topology evidence="1">Multi-pass membrane protein</topology>
    </subcellularLocation>
</comment>
<name>A0A1A7C3C2_9BURK</name>
<keyword evidence="8" id="KW-1185">Reference proteome</keyword>
<dbReference type="GO" id="GO:0005886">
    <property type="term" value="C:plasma membrane"/>
    <property type="evidence" value="ECO:0007669"/>
    <property type="project" value="UniProtKB-SubCell"/>
</dbReference>
<feature type="transmembrane region" description="Helical" evidence="6">
    <location>
        <begin position="62"/>
        <end position="82"/>
    </location>
</feature>
<keyword evidence="5 6" id="KW-0472">Membrane</keyword>
<evidence type="ECO:0000256" key="4">
    <source>
        <dbReference type="ARBA" id="ARBA00022989"/>
    </source>
</evidence>
<evidence type="ECO:0000256" key="5">
    <source>
        <dbReference type="ARBA" id="ARBA00023136"/>
    </source>
</evidence>
<protein>
    <submittedName>
        <fullName evidence="7">L-lysine exporter family protein LysE/ArgO</fullName>
    </submittedName>
</protein>
<dbReference type="PANTHER" id="PTHR30086">
    <property type="entry name" value="ARGININE EXPORTER PROTEIN ARGO"/>
    <property type="match status" value="1"/>
</dbReference>
<evidence type="ECO:0000256" key="2">
    <source>
        <dbReference type="ARBA" id="ARBA00022475"/>
    </source>
</evidence>
<dbReference type="Pfam" id="PF01810">
    <property type="entry name" value="LysE"/>
    <property type="match status" value="1"/>
</dbReference>
<evidence type="ECO:0000313" key="8">
    <source>
        <dbReference type="Proteomes" id="UP000092713"/>
    </source>
</evidence>
<sequence>MLSSSFFKGMAMGGGLIVAIGAQNAFLLRQGIQRQHVLLCAAACIAGDILLISLGAGSVGRLVASTPWLLGTIRIAGALFLFEYGRRAAWSAWRGQGGALQAASGAVSEAGPALRAAIALSLLNPHAWLDTVVLLGAIGAQQPEQGRAWFSAGAMTASALWFAGLAAGARLLAPVFANPRAWRVLDGLIALTMWAIAASLFIH</sequence>
<keyword evidence="2" id="KW-1003">Cell membrane</keyword>
<organism evidence="7 8">
    <name type="scientific">Janthinobacterium psychrotolerans</name>
    <dbReference type="NCBI Taxonomy" id="1747903"/>
    <lineage>
        <taxon>Bacteria</taxon>
        <taxon>Pseudomonadati</taxon>
        <taxon>Pseudomonadota</taxon>
        <taxon>Betaproteobacteria</taxon>
        <taxon>Burkholderiales</taxon>
        <taxon>Oxalobacteraceae</taxon>
        <taxon>Janthinobacterium</taxon>
    </lineage>
</organism>
<evidence type="ECO:0000313" key="7">
    <source>
        <dbReference type="EMBL" id="OBV40227.1"/>
    </source>
</evidence>
<dbReference type="RefSeq" id="WP_150127719.1">
    <property type="nucleotide sequence ID" value="NZ_LOCQ01000049.1"/>
</dbReference>
<dbReference type="PANTHER" id="PTHR30086:SF20">
    <property type="entry name" value="ARGININE EXPORTER PROTEIN ARGO-RELATED"/>
    <property type="match status" value="1"/>
</dbReference>
<gene>
    <name evidence="7" type="ORF">ASR47_1014142</name>
</gene>
<dbReference type="AlphaFoldDB" id="A0A1A7C3C2"/>
<dbReference type="PATRIC" id="fig|1747903.4.peg.3857"/>
<proteinExistence type="predicted"/>
<dbReference type="InterPro" id="IPR001123">
    <property type="entry name" value="LeuE-type"/>
</dbReference>
<dbReference type="EMBL" id="LOCQ01000049">
    <property type="protein sequence ID" value="OBV40227.1"/>
    <property type="molecule type" value="Genomic_DNA"/>
</dbReference>
<keyword evidence="3 6" id="KW-0812">Transmembrane</keyword>
<feature type="transmembrane region" description="Helical" evidence="6">
    <location>
        <begin position="148"/>
        <end position="169"/>
    </location>
</feature>
<feature type="transmembrane region" description="Helical" evidence="6">
    <location>
        <begin position="181"/>
        <end position="202"/>
    </location>
</feature>
<accession>A0A1A7C3C2</accession>
<evidence type="ECO:0000256" key="3">
    <source>
        <dbReference type="ARBA" id="ARBA00022692"/>
    </source>
</evidence>
<evidence type="ECO:0000256" key="1">
    <source>
        <dbReference type="ARBA" id="ARBA00004651"/>
    </source>
</evidence>
<feature type="transmembrane region" description="Helical" evidence="6">
    <location>
        <begin position="37"/>
        <end position="56"/>
    </location>
</feature>
<keyword evidence="4 6" id="KW-1133">Transmembrane helix</keyword>
<dbReference type="STRING" id="1747903.ASR47_1014142"/>
<feature type="transmembrane region" description="Helical" evidence="6">
    <location>
        <begin position="6"/>
        <end position="28"/>
    </location>
</feature>